<evidence type="ECO:0000313" key="2">
    <source>
        <dbReference type="EMBL" id="CZR59940.1"/>
    </source>
</evidence>
<gene>
    <name evidence="2" type="ORF">PAC_09835</name>
</gene>
<dbReference type="EMBL" id="FJOG01000015">
    <property type="protein sequence ID" value="CZR59940.1"/>
    <property type="molecule type" value="Genomic_DNA"/>
</dbReference>
<dbReference type="InterPro" id="IPR010730">
    <property type="entry name" value="HET"/>
</dbReference>
<dbReference type="PANTHER" id="PTHR33112">
    <property type="entry name" value="DOMAIN PROTEIN, PUTATIVE-RELATED"/>
    <property type="match status" value="1"/>
</dbReference>
<accession>A0A1L7X4K6</accession>
<dbReference type="OrthoDB" id="5362512at2759"/>
<dbReference type="Pfam" id="PF06985">
    <property type="entry name" value="HET"/>
    <property type="match status" value="1"/>
</dbReference>
<dbReference type="AlphaFoldDB" id="A0A1L7X4K6"/>
<feature type="domain" description="Heterokaryon incompatibility" evidence="1">
    <location>
        <begin position="232"/>
        <end position="389"/>
    </location>
</feature>
<reference evidence="2 3" key="1">
    <citation type="submission" date="2016-03" db="EMBL/GenBank/DDBJ databases">
        <authorList>
            <person name="Ploux O."/>
        </authorList>
    </citation>
    <scope>NUCLEOTIDE SEQUENCE [LARGE SCALE GENOMIC DNA]</scope>
    <source>
        <strain evidence="2 3">UAMH 11012</strain>
    </source>
</reference>
<dbReference type="Proteomes" id="UP000184330">
    <property type="component" value="Unassembled WGS sequence"/>
</dbReference>
<dbReference type="PANTHER" id="PTHR33112:SF16">
    <property type="entry name" value="HETEROKARYON INCOMPATIBILITY DOMAIN-CONTAINING PROTEIN"/>
    <property type="match status" value="1"/>
</dbReference>
<keyword evidence="3" id="KW-1185">Reference proteome</keyword>
<proteinExistence type="predicted"/>
<dbReference type="STRING" id="576137.A0A1L7X4K6"/>
<evidence type="ECO:0000259" key="1">
    <source>
        <dbReference type="Pfam" id="PF06985"/>
    </source>
</evidence>
<organism evidence="2 3">
    <name type="scientific">Phialocephala subalpina</name>
    <dbReference type="NCBI Taxonomy" id="576137"/>
    <lineage>
        <taxon>Eukaryota</taxon>
        <taxon>Fungi</taxon>
        <taxon>Dikarya</taxon>
        <taxon>Ascomycota</taxon>
        <taxon>Pezizomycotina</taxon>
        <taxon>Leotiomycetes</taxon>
        <taxon>Helotiales</taxon>
        <taxon>Mollisiaceae</taxon>
        <taxon>Phialocephala</taxon>
        <taxon>Phialocephala fortinii species complex</taxon>
    </lineage>
</organism>
<sequence>MPPPFTIAAYSLPTGLKPAEVLSERGIYDWFKPRLGDGLCEMCHGINIERLAAFGGYKHAADREILRDSAKNCRMCKLIEQQASYAKIYEAYGQIYLLIIPPPTVGQWTTVVRSAANSGVHLGAVHLGAVYGDIATIKFNDILFFTQEGDPAVDYGVLTMRVLSSTTSPRSFEVAKQWLEECTVKHRCLDIAPVFVNGDGSPQKPKRVIDVTSFEPSRDVRLVDTEDLDPVYIALSYCWGSRVHPQFTTTTGTLEARMSRIIFDELPLTISHAVQITRKLGIPYLWVDAICIIQDSPEDWQHEAAKMAGIYSRAVLTLAADLGDHSHSGMFNTASKTQDLALGDMLPLDSLLGDGRPSKLFIDPRPGVMAAFGLTRACASATRAWVLQERILAPRVLHFTRDQLIWECRAVSWGEDNLPIDSQWYQASPQITNTFGIDLREKLADNQILDAWYHVLIRYGYSRRALTNPGDKLIALAGLARLVGHYLKSQYIAGLWGRQLAWGLGWRRYGPVSPKVPYRCPTFSWAAIDTEVVWTLGAEVKNYLQILDCNMKFKGEDPFGAVIDGRLKVRGWVGSGFIWPVNYFSPGVFDSSQPPTMYNPEATLTKAISGIELGYTYMDQEAKMKSVNFIVTTERTSELIHLLILREWQEIGGVAFYTRIGTADVETRRRDDLFKDLKLLTIEIR</sequence>
<evidence type="ECO:0000313" key="3">
    <source>
        <dbReference type="Proteomes" id="UP000184330"/>
    </source>
</evidence>
<name>A0A1L7X4K6_9HELO</name>
<protein>
    <recommendedName>
        <fullName evidence="1">Heterokaryon incompatibility domain-containing protein</fullName>
    </recommendedName>
</protein>